<organism evidence="3 4">
    <name type="scientific">Methylobacterium tardum</name>
    <dbReference type="NCBI Taxonomy" id="374432"/>
    <lineage>
        <taxon>Bacteria</taxon>
        <taxon>Pseudomonadati</taxon>
        <taxon>Pseudomonadota</taxon>
        <taxon>Alphaproteobacteria</taxon>
        <taxon>Hyphomicrobiales</taxon>
        <taxon>Methylobacteriaceae</taxon>
        <taxon>Methylobacterium</taxon>
    </lineage>
</organism>
<dbReference type="Proteomes" id="UP001157440">
    <property type="component" value="Unassembled WGS sequence"/>
</dbReference>
<keyword evidence="4" id="KW-1185">Reference proteome</keyword>
<accession>A0AA37TEZ5</accession>
<keyword evidence="2" id="KW-0472">Membrane</keyword>
<evidence type="ECO:0000256" key="2">
    <source>
        <dbReference type="SAM" id="Phobius"/>
    </source>
</evidence>
<gene>
    <name evidence="3" type="ORF">GCM10007890_44040</name>
</gene>
<proteinExistence type="predicted"/>
<dbReference type="AlphaFoldDB" id="A0AA37TEZ5"/>
<comment type="caution">
    <text evidence="3">The sequence shown here is derived from an EMBL/GenBank/DDBJ whole genome shotgun (WGS) entry which is preliminary data.</text>
</comment>
<dbReference type="RefSeq" id="WP_238195360.1">
    <property type="nucleotide sequence ID" value="NZ_BPQZ01000004.1"/>
</dbReference>
<feature type="compositionally biased region" description="Polar residues" evidence="1">
    <location>
        <begin position="9"/>
        <end position="18"/>
    </location>
</feature>
<reference evidence="4" key="1">
    <citation type="journal article" date="2019" name="Int. J. Syst. Evol. Microbiol.">
        <title>The Global Catalogue of Microorganisms (GCM) 10K type strain sequencing project: providing services to taxonomists for standard genome sequencing and annotation.</title>
        <authorList>
            <consortium name="The Broad Institute Genomics Platform"/>
            <consortium name="The Broad Institute Genome Sequencing Center for Infectious Disease"/>
            <person name="Wu L."/>
            <person name="Ma J."/>
        </authorList>
    </citation>
    <scope>NUCLEOTIDE SEQUENCE [LARGE SCALE GENOMIC DNA]</scope>
    <source>
        <strain evidence="4">NBRC 103632</strain>
    </source>
</reference>
<evidence type="ECO:0000313" key="4">
    <source>
        <dbReference type="Proteomes" id="UP001157440"/>
    </source>
</evidence>
<sequence length="61" mass="6217">MSARIYPDVNTSSASSGAANRPIHRLGEDVDTGDQLASPVLLGMAVAGAVVALLLVWLVIG</sequence>
<evidence type="ECO:0000256" key="1">
    <source>
        <dbReference type="SAM" id="MobiDB-lite"/>
    </source>
</evidence>
<dbReference type="EMBL" id="BSPL01000023">
    <property type="protein sequence ID" value="GLS72389.1"/>
    <property type="molecule type" value="Genomic_DNA"/>
</dbReference>
<feature type="transmembrane region" description="Helical" evidence="2">
    <location>
        <begin position="40"/>
        <end position="60"/>
    </location>
</feature>
<name>A0AA37TEZ5_9HYPH</name>
<protein>
    <submittedName>
        <fullName evidence="3">Uncharacterized protein</fullName>
    </submittedName>
</protein>
<evidence type="ECO:0000313" key="3">
    <source>
        <dbReference type="EMBL" id="GLS72389.1"/>
    </source>
</evidence>
<feature type="region of interest" description="Disordered" evidence="1">
    <location>
        <begin position="1"/>
        <end position="25"/>
    </location>
</feature>
<keyword evidence="2" id="KW-0812">Transmembrane</keyword>
<keyword evidence="2" id="KW-1133">Transmembrane helix</keyword>